<evidence type="ECO:0000313" key="2">
    <source>
        <dbReference type="Proteomes" id="UP000005744"/>
    </source>
</evidence>
<protein>
    <recommendedName>
        <fullName evidence="3">Terminase small subunit</fullName>
    </recommendedName>
</protein>
<dbReference type="EMBL" id="JH600069">
    <property type="protein sequence ID" value="EIJ44370.1"/>
    <property type="molecule type" value="Genomic_DNA"/>
</dbReference>
<name>I3CL77_9GAMM</name>
<evidence type="ECO:0008006" key="3">
    <source>
        <dbReference type="Google" id="ProtNLM"/>
    </source>
</evidence>
<gene>
    <name evidence="1" type="ORF">BegalDRAFT_0003</name>
</gene>
<accession>I3CL77</accession>
<organism evidence="1 2">
    <name type="scientific">Beggiatoa alba B18LD</name>
    <dbReference type="NCBI Taxonomy" id="395493"/>
    <lineage>
        <taxon>Bacteria</taxon>
        <taxon>Pseudomonadati</taxon>
        <taxon>Pseudomonadota</taxon>
        <taxon>Gammaproteobacteria</taxon>
        <taxon>Thiotrichales</taxon>
        <taxon>Thiotrichaceae</taxon>
        <taxon>Beggiatoa</taxon>
    </lineage>
</organism>
<keyword evidence="2" id="KW-1185">Reference proteome</keyword>
<dbReference type="STRING" id="395493.BegalDRAFT_0003"/>
<proteinExistence type="predicted"/>
<evidence type="ECO:0000313" key="1">
    <source>
        <dbReference type="EMBL" id="EIJ44370.1"/>
    </source>
</evidence>
<dbReference type="Proteomes" id="UP000005744">
    <property type="component" value="Unassembled WGS sequence"/>
</dbReference>
<dbReference type="AlphaFoldDB" id="I3CL77"/>
<dbReference type="HOGENOM" id="CLU_1640492_0_0_6"/>
<sequence length="161" mass="17985">MAIDKPQKIETSPHRGAIEAKILQGDSYQSIANWCKDSLDMDISHMSIKRFADKHGLNVKRDTGVVSGLSDDDMQAIVDERDSPLCVDIPTFKDDSELKDFSHRTVKEIYAYQLAVVKHKMLAYMQGKGRYPQNEIAGLKTILACLGGLTDGKDKIIDDDK</sequence>
<dbReference type="RefSeq" id="WP_002682428.1">
    <property type="nucleotide sequence ID" value="NZ_JH600069.1"/>
</dbReference>
<reference evidence="1 2" key="1">
    <citation type="submission" date="2011-11" db="EMBL/GenBank/DDBJ databases">
        <title>Improved High-Quality Draft sequence of Beggiatoa alba B18lD.</title>
        <authorList>
            <consortium name="US DOE Joint Genome Institute"/>
            <person name="Lucas S."/>
            <person name="Han J."/>
            <person name="Lapidus A."/>
            <person name="Cheng J.-F."/>
            <person name="Goodwin L."/>
            <person name="Pitluck S."/>
            <person name="Peters L."/>
            <person name="Mikhailova N."/>
            <person name="Held B."/>
            <person name="Detter J.C."/>
            <person name="Han C."/>
            <person name="Tapia R."/>
            <person name="Land M."/>
            <person name="Hauser L."/>
            <person name="Kyrpides N."/>
            <person name="Ivanova N."/>
            <person name="Pagani I."/>
            <person name="Samuel K."/>
            <person name="Teske A."/>
            <person name="Mueller J."/>
            <person name="Woyke T."/>
        </authorList>
    </citation>
    <scope>NUCLEOTIDE SEQUENCE [LARGE SCALE GENOMIC DNA]</scope>
    <source>
        <strain evidence="1 2">B18LD</strain>
    </source>
</reference>